<evidence type="ECO:0000256" key="8">
    <source>
        <dbReference type="ARBA" id="ARBA00022837"/>
    </source>
</evidence>
<dbReference type="PANTHER" id="PTHR10091:SF0">
    <property type="entry name" value="GALACTOSE MUTAROTASE"/>
    <property type="match status" value="1"/>
</dbReference>
<dbReference type="RefSeq" id="WP_345161496.1">
    <property type="nucleotide sequence ID" value="NZ_BAABHC010000029.1"/>
</dbReference>
<proteinExistence type="inferred from homology"/>
<evidence type="ECO:0000256" key="5">
    <source>
        <dbReference type="ARBA" id="ARBA00011245"/>
    </source>
</evidence>
<dbReference type="Proteomes" id="UP001500552">
    <property type="component" value="Unassembled WGS sequence"/>
</dbReference>
<evidence type="ECO:0000256" key="9">
    <source>
        <dbReference type="ARBA" id="ARBA00023235"/>
    </source>
</evidence>
<dbReference type="CDD" id="cd09019">
    <property type="entry name" value="galactose_mutarotase_like"/>
    <property type="match status" value="1"/>
</dbReference>
<reference evidence="15" key="1">
    <citation type="journal article" date="2019" name="Int. J. Syst. Evol. Microbiol.">
        <title>The Global Catalogue of Microorganisms (GCM) 10K type strain sequencing project: providing services to taxonomists for standard genome sequencing and annotation.</title>
        <authorList>
            <consortium name="The Broad Institute Genomics Platform"/>
            <consortium name="The Broad Institute Genome Sequencing Center for Infectious Disease"/>
            <person name="Wu L."/>
            <person name="Ma J."/>
        </authorList>
    </citation>
    <scope>NUCLEOTIDE SEQUENCE [LARGE SCALE GENOMIC DNA]</scope>
    <source>
        <strain evidence="15">JCM 17926</strain>
    </source>
</reference>
<dbReference type="Gene3D" id="2.70.98.10">
    <property type="match status" value="1"/>
</dbReference>
<dbReference type="PIRSF" id="PIRSF005096">
    <property type="entry name" value="GALM"/>
    <property type="match status" value="1"/>
</dbReference>
<evidence type="ECO:0000313" key="15">
    <source>
        <dbReference type="Proteomes" id="UP001500552"/>
    </source>
</evidence>
<feature type="signal peptide" evidence="13">
    <location>
        <begin position="1"/>
        <end position="21"/>
    </location>
</feature>
<keyword evidence="13" id="KW-0732">Signal</keyword>
<dbReference type="EC" id="5.1.3.3" evidence="6 11"/>
<keyword evidence="9 11" id="KW-0413">Isomerase</keyword>
<feature type="region of interest" description="Disordered" evidence="12">
    <location>
        <begin position="25"/>
        <end position="44"/>
    </location>
</feature>
<keyword evidence="8" id="KW-0106">Calcium</keyword>
<evidence type="ECO:0000256" key="11">
    <source>
        <dbReference type="PIRNR" id="PIRNR005096"/>
    </source>
</evidence>
<protein>
    <recommendedName>
        <fullName evidence="7 11">Aldose 1-epimerase</fullName>
        <ecNumber evidence="6 11">5.1.3.3</ecNumber>
    </recommendedName>
</protein>
<dbReference type="InterPro" id="IPR008183">
    <property type="entry name" value="Aldose_1/G6P_1-epimerase"/>
</dbReference>
<evidence type="ECO:0000256" key="3">
    <source>
        <dbReference type="ARBA" id="ARBA00005028"/>
    </source>
</evidence>
<dbReference type="PANTHER" id="PTHR10091">
    <property type="entry name" value="ALDOSE-1-EPIMERASE"/>
    <property type="match status" value="1"/>
</dbReference>
<evidence type="ECO:0000256" key="13">
    <source>
        <dbReference type="SAM" id="SignalP"/>
    </source>
</evidence>
<comment type="similarity">
    <text evidence="4 11">Belongs to the aldose epimerase family.</text>
</comment>
<dbReference type="PROSITE" id="PS00545">
    <property type="entry name" value="ALDOSE_1_EPIMERASE"/>
    <property type="match status" value="1"/>
</dbReference>
<comment type="pathway">
    <text evidence="3 11">Carbohydrate metabolism; hexose metabolism.</text>
</comment>
<dbReference type="Pfam" id="PF01263">
    <property type="entry name" value="Aldose_epim"/>
    <property type="match status" value="1"/>
</dbReference>
<comment type="catalytic activity">
    <reaction evidence="1 11">
        <text>alpha-D-glucose = beta-D-glucose</text>
        <dbReference type="Rhea" id="RHEA:10264"/>
        <dbReference type="ChEBI" id="CHEBI:15903"/>
        <dbReference type="ChEBI" id="CHEBI:17925"/>
        <dbReference type="EC" id="5.1.3.3"/>
    </reaction>
</comment>
<dbReference type="InterPro" id="IPR047215">
    <property type="entry name" value="Galactose_mutarotase-like"/>
</dbReference>
<sequence>MKKRDLSKKLLLLTLVGSIGATGLSSCSSQETNEAETETTTASNDQENMEIKKEPFGKTKEGEETTLYTLTNANGMQVKITDYGATITSVLTPDKNGKMGDVVLGFDSLAGYQSPEYLKSGPYFGAIVGRYGNRIAQGKFTLDGKEYTLAKNNGENTLHGGKKGFDKVVWEAEPLPEQNALKLTYVSPDGEEGYPGKLTTTVTYTLTDENEIKIDYNATTDKATPVNLTNHSYFNLAAGQAEDALDHVVTLNADKYTVVNESLIPTGELRDVKGTVMDFTTPQPIGARVDEVEGGGYDHNYVLTGADGTLKKAATVYEPTSGRVMEVFTTEPGIQFYSGNFLDGTITGSGGKTYRKHYGFALETQHFPDSPNQKDFPSTILEPGETYETTTVYKFSVRDGAQNAQ</sequence>
<evidence type="ECO:0000256" key="7">
    <source>
        <dbReference type="ARBA" id="ARBA00014165"/>
    </source>
</evidence>
<accession>A0ABP8M1E4</accession>
<evidence type="ECO:0000256" key="6">
    <source>
        <dbReference type="ARBA" id="ARBA00013185"/>
    </source>
</evidence>
<comment type="caution">
    <text evidence="14">The sequence shown here is derived from an EMBL/GenBank/DDBJ whole genome shotgun (WGS) entry which is preliminary data.</text>
</comment>
<feature type="chain" id="PRO_5045432864" description="Aldose 1-epimerase" evidence="13">
    <location>
        <begin position="22"/>
        <end position="405"/>
    </location>
</feature>
<evidence type="ECO:0000256" key="10">
    <source>
        <dbReference type="ARBA" id="ARBA00023277"/>
    </source>
</evidence>
<keyword evidence="10 11" id="KW-0119">Carbohydrate metabolism</keyword>
<dbReference type="InterPro" id="IPR015443">
    <property type="entry name" value="Aldose_1-epimerase"/>
</dbReference>
<dbReference type="InterPro" id="IPR014718">
    <property type="entry name" value="GH-type_carb-bd"/>
</dbReference>
<comment type="cofactor">
    <cofactor evidence="2">
        <name>Ca(2+)</name>
        <dbReference type="ChEBI" id="CHEBI:29108"/>
    </cofactor>
</comment>
<organism evidence="14 15">
    <name type="scientific">Pontibacter saemangeumensis</name>
    <dbReference type="NCBI Taxonomy" id="1084525"/>
    <lineage>
        <taxon>Bacteria</taxon>
        <taxon>Pseudomonadati</taxon>
        <taxon>Bacteroidota</taxon>
        <taxon>Cytophagia</taxon>
        <taxon>Cytophagales</taxon>
        <taxon>Hymenobacteraceae</taxon>
        <taxon>Pontibacter</taxon>
    </lineage>
</organism>
<evidence type="ECO:0000256" key="2">
    <source>
        <dbReference type="ARBA" id="ARBA00001913"/>
    </source>
</evidence>
<keyword evidence="15" id="KW-1185">Reference proteome</keyword>
<name>A0ABP8M1E4_9BACT</name>
<evidence type="ECO:0000313" key="14">
    <source>
        <dbReference type="EMBL" id="GAA4441051.1"/>
    </source>
</evidence>
<evidence type="ECO:0000256" key="12">
    <source>
        <dbReference type="SAM" id="MobiDB-lite"/>
    </source>
</evidence>
<dbReference type="EMBL" id="BAABHC010000029">
    <property type="protein sequence ID" value="GAA4441051.1"/>
    <property type="molecule type" value="Genomic_DNA"/>
</dbReference>
<dbReference type="InterPro" id="IPR018052">
    <property type="entry name" value="Ald1_epimerase_CS"/>
</dbReference>
<evidence type="ECO:0000256" key="4">
    <source>
        <dbReference type="ARBA" id="ARBA00006206"/>
    </source>
</evidence>
<gene>
    <name evidence="14" type="ORF">GCM10023188_39070</name>
</gene>
<dbReference type="InterPro" id="IPR011013">
    <property type="entry name" value="Gal_mutarotase_sf_dom"/>
</dbReference>
<dbReference type="NCBIfam" id="NF008277">
    <property type="entry name" value="PRK11055.1"/>
    <property type="match status" value="1"/>
</dbReference>
<dbReference type="PROSITE" id="PS51257">
    <property type="entry name" value="PROKAR_LIPOPROTEIN"/>
    <property type="match status" value="1"/>
</dbReference>
<dbReference type="SUPFAM" id="SSF74650">
    <property type="entry name" value="Galactose mutarotase-like"/>
    <property type="match status" value="1"/>
</dbReference>
<evidence type="ECO:0000256" key="1">
    <source>
        <dbReference type="ARBA" id="ARBA00001614"/>
    </source>
</evidence>
<comment type="subunit">
    <text evidence="5">Monomer.</text>
</comment>